<keyword evidence="1" id="KW-0812">Transmembrane</keyword>
<proteinExistence type="predicted"/>
<evidence type="ECO:0000256" key="1">
    <source>
        <dbReference type="SAM" id="Phobius"/>
    </source>
</evidence>
<feature type="transmembrane region" description="Helical" evidence="1">
    <location>
        <begin position="194"/>
        <end position="216"/>
    </location>
</feature>
<dbReference type="Proteomes" id="UP000663864">
    <property type="component" value="Unassembled WGS sequence"/>
</dbReference>
<feature type="transmembrane region" description="Helical" evidence="1">
    <location>
        <begin position="237"/>
        <end position="264"/>
    </location>
</feature>
<accession>A0A815RB64</accession>
<dbReference type="Pfam" id="PF04970">
    <property type="entry name" value="LRAT"/>
    <property type="match status" value="1"/>
</dbReference>
<dbReference type="EMBL" id="CAJNOT010005780">
    <property type="protein sequence ID" value="CAF1474753.1"/>
    <property type="molecule type" value="Genomic_DNA"/>
</dbReference>
<evidence type="ECO:0000313" key="3">
    <source>
        <dbReference type="EMBL" id="CAF1474753.1"/>
    </source>
</evidence>
<keyword evidence="1" id="KW-0472">Membrane</keyword>
<protein>
    <recommendedName>
        <fullName evidence="2">LRAT domain-containing protein</fullName>
    </recommendedName>
</protein>
<gene>
    <name evidence="3" type="ORF">ZHD862_LOCUS36298</name>
</gene>
<name>A0A815RB64_9BILA</name>
<evidence type="ECO:0000259" key="2">
    <source>
        <dbReference type="PROSITE" id="PS51934"/>
    </source>
</evidence>
<feature type="transmembrane region" description="Helical" evidence="1">
    <location>
        <begin position="270"/>
        <end position="295"/>
    </location>
</feature>
<keyword evidence="1" id="KW-1133">Transmembrane helix</keyword>
<feature type="domain" description="LRAT" evidence="2">
    <location>
        <begin position="39"/>
        <end position="155"/>
    </location>
</feature>
<comment type="caution">
    <text evidence="3">The sequence shown here is derived from an EMBL/GenBank/DDBJ whole genome shotgun (WGS) entry which is preliminary data.</text>
</comment>
<dbReference type="InterPro" id="IPR007053">
    <property type="entry name" value="LRAT_dom"/>
</dbReference>
<reference evidence="3" key="1">
    <citation type="submission" date="2021-02" db="EMBL/GenBank/DDBJ databases">
        <authorList>
            <person name="Nowell W R."/>
        </authorList>
    </citation>
    <scope>NUCLEOTIDE SEQUENCE</scope>
</reference>
<dbReference type="PROSITE" id="PS51934">
    <property type="entry name" value="LRAT"/>
    <property type="match status" value="1"/>
</dbReference>
<dbReference type="PANTHER" id="PTHR46137">
    <property type="entry name" value="OS05G0310600 PROTEIN"/>
    <property type="match status" value="1"/>
</dbReference>
<evidence type="ECO:0000313" key="4">
    <source>
        <dbReference type="Proteomes" id="UP000663864"/>
    </source>
</evidence>
<dbReference type="AlphaFoldDB" id="A0A815RB64"/>
<dbReference type="PANTHER" id="PTHR46137:SF3">
    <property type="entry name" value="OS05G0310600 PROTEIN"/>
    <property type="match status" value="1"/>
</dbReference>
<dbReference type="Gene3D" id="3.90.1720.10">
    <property type="entry name" value="endopeptidase domain like (from Nostoc punctiforme)"/>
    <property type="match status" value="1"/>
</dbReference>
<organism evidence="3 4">
    <name type="scientific">Rotaria sordida</name>
    <dbReference type="NCBI Taxonomy" id="392033"/>
    <lineage>
        <taxon>Eukaryota</taxon>
        <taxon>Metazoa</taxon>
        <taxon>Spiralia</taxon>
        <taxon>Gnathifera</taxon>
        <taxon>Rotifera</taxon>
        <taxon>Eurotatoria</taxon>
        <taxon>Bdelloidea</taxon>
        <taxon>Philodinida</taxon>
        <taxon>Philodinidae</taxon>
        <taxon>Rotaria</taxon>
    </lineage>
</organism>
<sequence length="455" mass="50861">MKESIEATKSFTHHETRLESTRKEKITDIAQLKSGDHISFYKSDFYYAHHGIVREARANYLRIIHYFNTAANFWNSFIKGSLYLAEVIESEWDLKMDSDSEELYLHHYDDIKCFSNEETLGRAISDLGKRGYSLFSNNCEHWARWCRTGDSYSKQVIKFRDFVKAKAATLLIVDPTALLVKDIAVVGTQSLGTFLSAIGSGLVLTSVECISAFIDIKRKQNKRRQGRLSEMAFKKYVVLRLTSASTTVIGGTAGTIVGTILIPVPILGSVIGGVIGTVAGKVIGGLSGIAVSKVVTVYEKQKQAKIDEMETVPKQLMAHLSQNEKLFQGLMALTLDPEQEAQVESIVREATTSDSSKSSSSLYSFFEQIIRHYSILTHEDCQMATRLSENIFSNSNASEYFVLQAVPDENSPEEFASAADLLVLRWPMEKSKPWEMGEEQVLDIDDLNAANELVE</sequence>